<proteinExistence type="predicted"/>
<keyword evidence="2" id="KW-1185">Reference proteome</keyword>
<organism evidence="1 2">
    <name type="scientific">Trema orientale</name>
    <name type="common">Charcoal tree</name>
    <name type="synonym">Celtis orientalis</name>
    <dbReference type="NCBI Taxonomy" id="63057"/>
    <lineage>
        <taxon>Eukaryota</taxon>
        <taxon>Viridiplantae</taxon>
        <taxon>Streptophyta</taxon>
        <taxon>Embryophyta</taxon>
        <taxon>Tracheophyta</taxon>
        <taxon>Spermatophyta</taxon>
        <taxon>Magnoliopsida</taxon>
        <taxon>eudicotyledons</taxon>
        <taxon>Gunneridae</taxon>
        <taxon>Pentapetalae</taxon>
        <taxon>rosids</taxon>
        <taxon>fabids</taxon>
        <taxon>Rosales</taxon>
        <taxon>Cannabaceae</taxon>
        <taxon>Trema</taxon>
    </lineage>
</organism>
<evidence type="ECO:0000313" key="2">
    <source>
        <dbReference type="Proteomes" id="UP000237000"/>
    </source>
</evidence>
<protein>
    <submittedName>
        <fullName evidence="1">Uncharacterized protein</fullName>
    </submittedName>
</protein>
<reference evidence="2" key="1">
    <citation type="submission" date="2016-06" db="EMBL/GenBank/DDBJ databases">
        <title>Parallel loss of symbiosis genes in relatives of nitrogen-fixing non-legume Parasponia.</title>
        <authorList>
            <person name="Van Velzen R."/>
            <person name="Holmer R."/>
            <person name="Bu F."/>
            <person name="Rutten L."/>
            <person name="Van Zeijl A."/>
            <person name="Liu W."/>
            <person name="Santuari L."/>
            <person name="Cao Q."/>
            <person name="Sharma T."/>
            <person name="Shen D."/>
            <person name="Roswanjaya Y."/>
            <person name="Wardhani T."/>
            <person name="Kalhor M.S."/>
            <person name="Jansen J."/>
            <person name="Van den Hoogen J."/>
            <person name="Gungor B."/>
            <person name="Hartog M."/>
            <person name="Hontelez J."/>
            <person name="Verver J."/>
            <person name="Yang W.-C."/>
            <person name="Schijlen E."/>
            <person name="Repin R."/>
            <person name="Schilthuizen M."/>
            <person name="Schranz E."/>
            <person name="Heidstra R."/>
            <person name="Miyata K."/>
            <person name="Fedorova E."/>
            <person name="Kohlen W."/>
            <person name="Bisseling T."/>
            <person name="Smit S."/>
            <person name="Geurts R."/>
        </authorList>
    </citation>
    <scope>NUCLEOTIDE SEQUENCE [LARGE SCALE GENOMIC DNA]</scope>
    <source>
        <strain evidence="2">cv. RG33-2</strain>
    </source>
</reference>
<dbReference type="EMBL" id="JXTC01000120">
    <property type="protein sequence ID" value="PON87209.1"/>
    <property type="molecule type" value="Genomic_DNA"/>
</dbReference>
<name>A0A2P5ENX7_TREOI</name>
<comment type="caution">
    <text evidence="1">The sequence shown here is derived from an EMBL/GenBank/DDBJ whole genome shotgun (WGS) entry which is preliminary data.</text>
</comment>
<evidence type="ECO:0000313" key="1">
    <source>
        <dbReference type="EMBL" id="PON87209.1"/>
    </source>
</evidence>
<sequence>MTPVMRSNTSEKNLYDTNTYNFCYPVMVSKIIFQERHYTIFYDLFVSVGRNTTTFLDASSFCWKCFVSNCAHDWHLSFVVTNILSACIMPNRYPEDFNIFFSIKLCFVYVNFDGHLSPASNRCSEIIIQKGFNGPNCNFY</sequence>
<dbReference type="Proteomes" id="UP000237000">
    <property type="component" value="Unassembled WGS sequence"/>
</dbReference>
<gene>
    <name evidence="1" type="ORF">TorRG33x02_169860</name>
</gene>
<dbReference type="InParanoid" id="A0A2P5ENX7"/>
<dbReference type="AlphaFoldDB" id="A0A2P5ENX7"/>
<accession>A0A2P5ENX7</accession>
<dbReference type="OrthoDB" id="10271834at2759"/>